<protein>
    <submittedName>
        <fullName evidence="1">Uncharacterized protein</fullName>
    </submittedName>
</protein>
<keyword evidence="2" id="KW-1185">Reference proteome</keyword>
<reference evidence="1 2" key="1">
    <citation type="submission" date="2024-01" db="EMBL/GenBank/DDBJ databases">
        <title>The genomes of 5 underutilized Papilionoideae crops provide insights into root nodulation and disease resistanc.</title>
        <authorList>
            <person name="Jiang F."/>
        </authorList>
    </citation>
    <scope>NUCLEOTIDE SEQUENCE [LARGE SCALE GENOMIC DNA]</scope>
    <source>
        <strain evidence="1">LVBAO_FW01</strain>
        <tissue evidence="1">Leaves</tissue>
    </source>
</reference>
<name>A0AAN9MRC9_CANGL</name>
<gene>
    <name evidence="1" type="ORF">VNO77_00551</name>
</gene>
<evidence type="ECO:0000313" key="1">
    <source>
        <dbReference type="EMBL" id="KAK7358616.1"/>
    </source>
</evidence>
<dbReference type="AlphaFoldDB" id="A0AAN9MRC9"/>
<comment type="caution">
    <text evidence="1">The sequence shown here is derived from an EMBL/GenBank/DDBJ whole genome shotgun (WGS) entry which is preliminary data.</text>
</comment>
<dbReference type="EMBL" id="JAYMYQ010000001">
    <property type="protein sequence ID" value="KAK7358616.1"/>
    <property type="molecule type" value="Genomic_DNA"/>
</dbReference>
<proteinExistence type="predicted"/>
<evidence type="ECO:0000313" key="2">
    <source>
        <dbReference type="Proteomes" id="UP001367508"/>
    </source>
</evidence>
<dbReference type="Proteomes" id="UP001367508">
    <property type="component" value="Unassembled WGS sequence"/>
</dbReference>
<accession>A0AAN9MRC9</accession>
<sequence>MEFVFCPSHTLEVPGSNPGSDNSFLSYRSSLFPCVVLHKKELVFNHRFHQEYLIHLVPLILSISVPVHFSSVLHNHTNVKDLTGLSYPDIFRLSAS</sequence>
<organism evidence="1 2">
    <name type="scientific">Canavalia gladiata</name>
    <name type="common">Sword bean</name>
    <name type="synonym">Dolichos gladiatus</name>
    <dbReference type="NCBI Taxonomy" id="3824"/>
    <lineage>
        <taxon>Eukaryota</taxon>
        <taxon>Viridiplantae</taxon>
        <taxon>Streptophyta</taxon>
        <taxon>Embryophyta</taxon>
        <taxon>Tracheophyta</taxon>
        <taxon>Spermatophyta</taxon>
        <taxon>Magnoliopsida</taxon>
        <taxon>eudicotyledons</taxon>
        <taxon>Gunneridae</taxon>
        <taxon>Pentapetalae</taxon>
        <taxon>rosids</taxon>
        <taxon>fabids</taxon>
        <taxon>Fabales</taxon>
        <taxon>Fabaceae</taxon>
        <taxon>Papilionoideae</taxon>
        <taxon>50 kb inversion clade</taxon>
        <taxon>NPAAA clade</taxon>
        <taxon>indigoferoid/millettioid clade</taxon>
        <taxon>Phaseoleae</taxon>
        <taxon>Canavalia</taxon>
    </lineage>
</organism>